<evidence type="ECO:0000259" key="5">
    <source>
        <dbReference type="Pfam" id="PF08386"/>
    </source>
</evidence>
<evidence type="ECO:0000256" key="3">
    <source>
        <dbReference type="SAM" id="MobiDB-lite"/>
    </source>
</evidence>
<evidence type="ECO:0000313" key="7">
    <source>
        <dbReference type="Proteomes" id="UP001600064"/>
    </source>
</evidence>
<feature type="domain" description="AB hydrolase-1" evidence="4">
    <location>
        <begin position="260"/>
        <end position="425"/>
    </location>
</feature>
<feature type="compositionally biased region" description="Basic residues" evidence="3">
    <location>
        <begin position="15"/>
        <end position="25"/>
    </location>
</feature>
<evidence type="ECO:0000259" key="4">
    <source>
        <dbReference type="Pfam" id="PF00561"/>
    </source>
</evidence>
<dbReference type="Pfam" id="PF00561">
    <property type="entry name" value="Abhydrolase_1"/>
    <property type="match status" value="1"/>
</dbReference>
<reference evidence="6 7" key="1">
    <citation type="journal article" date="2024" name="Commun. Biol.">
        <title>Comparative genomic analysis of thermophilic fungi reveals convergent evolutionary adaptations and gene losses.</title>
        <authorList>
            <person name="Steindorff A.S."/>
            <person name="Aguilar-Pontes M.V."/>
            <person name="Robinson A.J."/>
            <person name="Andreopoulos B."/>
            <person name="LaButti K."/>
            <person name="Kuo A."/>
            <person name="Mondo S."/>
            <person name="Riley R."/>
            <person name="Otillar R."/>
            <person name="Haridas S."/>
            <person name="Lipzen A."/>
            <person name="Grimwood J."/>
            <person name="Schmutz J."/>
            <person name="Clum A."/>
            <person name="Reid I.D."/>
            <person name="Moisan M.C."/>
            <person name="Butler G."/>
            <person name="Nguyen T.T.M."/>
            <person name="Dewar K."/>
            <person name="Conant G."/>
            <person name="Drula E."/>
            <person name="Henrissat B."/>
            <person name="Hansel C."/>
            <person name="Singer S."/>
            <person name="Hutchinson M.I."/>
            <person name="de Vries R.P."/>
            <person name="Natvig D.O."/>
            <person name="Powell A.J."/>
            <person name="Tsang A."/>
            <person name="Grigoriev I.V."/>
        </authorList>
    </citation>
    <scope>NUCLEOTIDE SEQUENCE [LARGE SCALE GENOMIC DNA]</scope>
    <source>
        <strain evidence="6 7">ATCC 22073</strain>
    </source>
</reference>
<comment type="caution">
    <text evidence="6">The sequence shown here is derived from an EMBL/GenBank/DDBJ whole genome shotgun (WGS) entry which is preliminary data.</text>
</comment>
<dbReference type="EMBL" id="JAZGUE010000003">
    <property type="protein sequence ID" value="KAL2268199.1"/>
    <property type="molecule type" value="Genomic_DNA"/>
</dbReference>
<feature type="domain" description="Peptidase S33 tripeptidyl aminopeptidase-like C-terminal" evidence="5">
    <location>
        <begin position="603"/>
        <end position="705"/>
    </location>
</feature>
<proteinExistence type="inferred from homology"/>
<gene>
    <name evidence="6" type="ORF">VTJ83DRAFT_3045</name>
</gene>
<name>A0ABR4DF58_9PEZI</name>
<accession>A0ABR4DF58</accession>
<dbReference type="Gene3D" id="3.40.50.1820">
    <property type="entry name" value="alpha/beta hydrolase"/>
    <property type="match status" value="2"/>
</dbReference>
<organism evidence="6 7">
    <name type="scientific">Remersonia thermophila</name>
    <dbReference type="NCBI Taxonomy" id="72144"/>
    <lineage>
        <taxon>Eukaryota</taxon>
        <taxon>Fungi</taxon>
        <taxon>Dikarya</taxon>
        <taxon>Ascomycota</taxon>
        <taxon>Pezizomycotina</taxon>
        <taxon>Sordariomycetes</taxon>
        <taxon>Sordariomycetidae</taxon>
        <taxon>Sordariales</taxon>
        <taxon>Sordariales incertae sedis</taxon>
        <taxon>Remersonia</taxon>
    </lineage>
</organism>
<dbReference type="InterPro" id="IPR051601">
    <property type="entry name" value="Serine_prot/Carboxylest_S33"/>
</dbReference>
<dbReference type="Proteomes" id="UP001600064">
    <property type="component" value="Unassembled WGS sequence"/>
</dbReference>
<keyword evidence="2" id="KW-0378">Hydrolase</keyword>
<dbReference type="InterPro" id="IPR013595">
    <property type="entry name" value="Pept_S33_TAP-like_C"/>
</dbReference>
<dbReference type="SUPFAM" id="SSF53474">
    <property type="entry name" value="alpha/beta-Hydrolases"/>
    <property type="match status" value="1"/>
</dbReference>
<feature type="region of interest" description="Disordered" evidence="3">
    <location>
        <begin position="1"/>
        <end position="29"/>
    </location>
</feature>
<dbReference type="InterPro" id="IPR000073">
    <property type="entry name" value="AB_hydrolase_1"/>
</dbReference>
<evidence type="ECO:0000256" key="2">
    <source>
        <dbReference type="ARBA" id="ARBA00022801"/>
    </source>
</evidence>
<sequence>MVRSMDSSLSATVHNHSHGSRKHPFPPRPVWLAGPWRRQDNAPRGFEPDTVSGTGSIVSFKTKTAALMGNPIHRPSPPAPPPARGWRTGWVAAGTAFSTLILLAIMPSLRPGIPVDSLSSTVGRVTSHAAPADGTSPYGKFPVPGDPFRFLPCTGETVLPPLDDQAAEQTWAARFDPDPDRWSWGSAQEPEGTEATAAASMDSYAGRGIYLCGYLDVPLDYANDSEIRIARLAVTKYQVSGLAKAGGGANSPAGRKSERTIVINPGGPGGSGTYYAWRSAEAISRRFSAGRFDVFGWDPRGVNASLPRVACFPRDATRDRWLVPTSLHRRVAADRRGQLEIADAMNAAIMRACWERHGDLGRYLGTGLVAHDLEQIRLALGEDELTGYLVSYGTGIGQTYAALFPDSVGRLILDGTEYVRDHRLWGGFGWTALDNGTDAWRDGFLGECISAGPQRCELAKPVASGAAPTLEDLEKRMEGLLSQLADRPIPAYHDFRGPTLVTYSALVDILYGAMYNPSTWPLIASVLAELEAGNPGPAASILDGSLWWHDPQAPCPLTPPRGSDHEQGLLVICADQYDASEPDGLGWWLDVWEKMANTSWIAGNSRLYTVLPCRHFLEHWPDPVGVYRGDLNHALRNPVLLVAETYDPATPLRNGRRLLQEMGRNARLVVHHGYGHSMRDTSNCTETIAREYILHGKLPEEQETDCHADEKPYLYGVQQHRADATSPWTARDPFEVWREHMAEMRLINPRLVPR</sequence>
<dbReference type="Pfam" id="PF08386">
    <property type="entry name" value="Abhydrolase_4"/>
    <property type="match status" value="1"/>
</dbReference>
<dbReference type="PANTHER" id="PTHR43248:SF25">
    <property type="entry name" value="AB HYDROLASE-1 DOMAIN-CONTAINING PROTEIN-RELATED"/>
    <property type="match status" value="1"/>
</dbReference>
<protein>
    <submittedName>
        <fullName evidence="6">Uncharacterized protein</fullName>
    </submittedName>
</protein>
<feature type="compositionally biased region" description="Polar residues" evidence="3">
    <location>
        <begin position="1"/>
        <end position="14"/>
    </location>
</feature>
<keyword evidence="7" id="KW-1185">Reference proteome</keyword>
<dbReference type="GeneID" id="98124027"/>
<dbReference type="RefSeq" id="XP_070866926.1">
    <property type="nucleotide sequence ID" value="XM_071009383.1"/>
</dbReference>
<dbReference type="InterPro" id="IPR029058">
    <property type="entry name" value="AB_hydrolase_fold"/>
</dbReference>
<evidence type="ECO:0000313" key="6">
    <source>
        <dbReference type="EMBL" id="KAL2268199.1"/>
    </source>
</evidence>
<evidence type="ECO:0000256" key="1">
    <source>
        <dbReference type="ARBA" id="ARBA00010088"/>
    </source>
</evidence>
<comment type="similarity">
    <text evidence="1">Belongs to the peptidase S33 family.</text>
</comment>
<dbReference type="PANTHER" id="PTHR43248">
    <property type="entry name" value="2-SUCCINYL-6-HYDROXY-2,4-CYCLOHEXADIENE-1-CARBOXYLATE SYNTHASE"/>
    <property type="match status" value="1"/>
</dbReference>